<dbReference type="Proteomes" id="UP000253688">
    <property type="component" value="Unassembled WGS sequence"/>
</dbReference>
<feature type="transmembrane region" description="Helical" evidence="1">
    <location>
        <begin position="161"/>
        <end position="181"/>
    </location>
</feature>
<evidence type="ECO:0000313" key="3">
    <source>
        <dbReference type="Proteomes" id="UP000253688"/>
    </source>
</evidence>
<reference evidence="2 3" key="1">
    <citation type="submission" date="2018-04" db="EMBL/GenBank/DDBJ databases">
        <title>Acinetobacter junii Genome sequencing and assembly.</title>
        <authorList>
            <person name="Su J."/>
            <person name="Rensing C."/>
            <person name="Mazhar H.S."/>
        </authorList>
    </citation>
    <scope>NUCLEOTIDE SEQUENCE [LARGE SCALE GENOMIC DNA]</scope>
    <source>
        <strain evidence="2 3">SC22</strain>
    </source>
</reference>
<dbReference type="AlphaFoldDB" id="A0A365PFR7"/>
<evidence type="ECO:0008006" key="4">
    <source>
        <dbReference type="Google" id="ProtNLM"/>
    </source>
</evidence>
<keyword evidence="1" id="KW-0472">Membrane</keyword>
<feature type="transmembrane region" description="Helical" evidence="1">
    <location>
        <begin position="125"/>
        <end position="149"/>
    </location>
</feature>
<dbReference type="InterPro" id="IPR018750">
    <property type="entry name" value="DUF2306_membrane"/>
</dbReference>
<gene>
    <name evidence="2" type="ORF">DC346_14200</name>
</gene>
<evidence type="ECO:0000313" key="2">
    <source>
        <dbReference type="EMBL" id="RBA43771.1"/>
    </source>
</evidence>
<keyword evidence="1" id="KW-1133">Transmembrane helix</keyword>
<dbReference type="EMBL" id="QEWH01000095">
    <property type="protein sequence ID" value="RBA43771.1"/>
    <property type="molecule type" value="Genomic_DNA"/>
</dbReference>
<feature type="transmembrane region" description="Helical" evidence="1">
    <location>
        <begin position="99"/>
        <end position="119"/>
    </location>
</feature>
<accession>A0A365PFR7</accession>
<name>A0A365PFR7_ACIJU</name>
<protein>
    <recommendedName>
        <fullName evidence="4">DUF2306 domain-containing protein</fullName>
    </recommendedName>
</protein>
<keyword evidence="1" id="KW-0812">Transmembrane</keyword>
<organism evidence="2 3">
    <name type="scientific">Acinetobacter junii</name>
    <dbReference type="NCBI Taxonomy" id="40215"/>
    <lineage>
        <taxon>Bacteria</taxon>
        <taxon>Pseudomonadati</taxon>
        <taxon>Pseudomonadota</taxon>
        <taxon>Gammaproteobacteria</taxon>
        <taxon>Moraxellales</taxon>
        <taxon>Moraxellaceae</taxon>
        <taxon>Acinetobacter</taxon>
    </lineage>
</organism>
<dbReference type="Pfam" id="PF10067">
    <property type="entry name" value="DUF2306"/>
    <property type="match status" value="1"/>
</dbReference>
<evidence type="ECO:0000256" key="1">
    <source>
        <dbReference type="SAM" id="Phobius"/>
    </source>
</evidence>
<sequence length="223" mass="26344">MITVINDMWKILNPLTRLITTFIFFYLFILMVEICIQYFPWSNQSNFLVLKQDVVLTQPWRIAFQIHVLTSSFVLLAGFTQFSQYIRKKFSLVHRYAGWIYIVSTLGFALPSGLILAVYANGGFSTQLCFILLGLLWGISTLIALYFAIKKQWFRHRDWMIRSFALALSALSLRTWKLVLYELQPYIDWLTPIHIYQLEAWLGWTINLLIAEVIIYYINHKRI</sequence>
<feature type="transmembrane region" description="Helical" evidence="1">
    <location>
        <begin position="18"/>
        <end position="39"/>
    </location>
</feature>
<dbReference type="STRING" id="40215.BVL33_13615"/>
<comment type="caution">
    <text evidence="2">The sequence shown here is derived from an EMBL/GenBank/DDBJ whole genome shotgun (WGS) entry which is preliminary data.</text>
</comment>
<feature type="transmembrane region" description="Helical" evidence="1">
    <location>
        <begin position="59"/>
        <end position="79"/>
    </location>
</feature>
<feature type="transmembrane region" description="Helical" evidence="1">
    <location>
        <begin position="201"/>
        <end position="218"/>
    </location>
</feature>
<proteinExistence type="predicted"/>